<sequence length="51" mass="5931">MKILSQFWTMLRGPWLRETHVTLNGYCEQCGGTTLLRSERSGRITCPQCRD</sequence>
<dbReference type="EMBL" id="SJPO01000001">
    <property type="protein sequence ID" value="TWT85903.1"/>
    <property type="molecule type" value="Genomic_DNA"/>
</dbReference>
<accession>A0A5C5ZH76</accession>
<gene>
    <name evidence="1" type="ORF">Pla123a_07100</name>
</gene>
<name>A0A5C5ZH76_9BACT</name>
<reference evidence="1 2" key="1">
    <citation type="submission" date="2019-02" db="EMBL/GenBank/DDBJ databases">
        <title>Deep-cultivation of Planctomycetes and their phenomic and genomic characterization uncovers novel biology.</title>
        <authorList>
            <person name="Wiegand S."/>
            <person name="Jogler M."/>
            <person name="Boedeker C."/>
            <person name="Pinto D."/>
            <person name="Vollmers J."/>
            <person name="Rivas-Marin E."/>
            <person name="Kohn T."/>
            <person name="Peeters S.H."/>
            <person name="Heuer A."/>
            <person name="Rast P."/>
            <person name="Oberbeckmann S."/>
            <person name="Bunk B."/>
            <person name="Jeske O."/>
            <person name="Meyerdierks A."/>
            <person name="Storesund J.E."/>
            <person name="Kallscheuer N."/>
            <person name="Luecker S."/>
            <person name="Lage O.M."/>
            <person name="Pohl T."/>
            <person name="Merkel B.J."/>
            <person name="Hornburger P."/>
            <person name="Mueller R.-W."/>
            <person name="Bruemmer F."/>
            <person name="Labrenz M."/>
            <person name="Spormann A.M."/>
            <person name="Op Den Camp H."/>
            <person name="Overmann J."/>
            <person name="Amann R."/>
            <person name="Jetten M.S.M."/>
            <person name="Mascher T."/>
            <person name="Medema M.H."/>
            <person name="Devos D.P."/>
            <person name="Kaster A.-K."/>
            <person name="Ovreas L."/>
            <person name="Rohde M."/>
            <person name="Galperin M.Y."/>
            <person name="Jogler C."/>
        </authorList>
    </citation>
    <scope>NUCLEOTIDE SEQUENCE [LARGE SCALE GENOMIC DNA]</scope>
    <source>
        <strain evidence="1 2">Pla123a</strain>
    </source>
</reference>
<comment type="caution">
    <text evidence="1">The sequence shown here is derived from an EMBL/GenBank/DDBJ whole genome shotgun (WGS) entry which is preliminary data.</text>
</comment>
<dbReference type="Proteomes" id="UP000318478">
    <property type="component" value="Unassembled WGS sequence"/>
</dbReference>
<evidence type="ECO:0000313" key="1">
    <source>
        <dbReference type="EMBL" id="TWT85903.1"/>
    </source>
</evidence>
<proteinExistence type="predicted"/>
<organism evidence="1 2">
    <name type="scientific">Posidoniimonas polymericola</name>
    <dbReference type="NCBI Taxonomy" id="2528002"/>
    <lineage>
        <taxon>Bacteria</taxon>
        <taxon>Pseudomonadati</taxon>
        <taxon>Planctomycetota</taxon>
        <taxon>Planctomycetia</taxon>
        <taxon>Pirellulales</taxon>
        <taxon>Lacipirellulaceae</taxon>
        <taxon>Posidoniimonas</taxon>
    </lineage>
</organism>
<evidence type="ECO:0000313" key="2">
    <source>
        <dbReference type="Proteomes" id="UP000318478"/>
    </source>
</evidence>
<dbReference type="AlphaFoldDB" id="A0A5C5ZH76"/>
<protein>
    <submittedName>
        <fullName evidence="1">Uncharacterized protein</fullName>
    </submittedName>
</protein>
<keyword evidence="2" id="KW-1185">Reference proteome</keyword>